<dbReference type="Gene3D" id="1.25.40.20">
    <property type="entry name" value="Ankyrin repeat-containing domain"/>
    <property type="match status" value="1"/>
</dbReference>
<proteinExistence type="predicted"/>
<name>A0A7J7J8F0_BUGNE</name>
<evidence type="ECO:0000256" key="1">
    <source>
        <dbReference type="ARBA" id="ARBA00022737"/>
    </source>
</evidence>
<protein>
    <recommendedName>
        <fullName evidence="5">ANK_REP_REGION domain-containing protein</fullName>
    </recommendedName>
</protein>
<dbReference type="SUPFAM" id="SSF48403">
    <property type="entry name" value="Ankyrin repeat"/>
    <property type="match status" value="1"/>
</dbReference>
<comment type="caution">
    <text evidence="3">The sequence shown here is derived from an EMBL/GenBank/DDBJ whole genome shotgun (WGS) entry which is preliminary data.</text>
</comment>
<dbReference type="InterPro" id="IPR050776">
    <property type="entry name" value="Ank_Repeat/CDKN_Inhibitor"/>
</dbReference>
<dbReference type="Proteomes" id="UP000593567">
    <property type="component" value="Unassembled WGS sequence"/>
</dbReference>
<organism evidence="3 4">
    <name type="scientific">Bugula neritina</name>
    <name type="common">Brown bryozoan</name>
    <name type="synonym">Sertularia neritina</name>
    <dbReference type="NCBI Taxonomy" id="10212"/>
    <lineage>
        <taxon>Eukaryota</taxon>
        <taxon>Metazoa</taxon>
        <taxon>Spiralia</taxon>
        <taxon>Lophotrochozoa</taxon>
        <taxon>Bryozoa</taxon>
        <taxon>Gymnolaemata</taxon>
        <taxon>Cheilostomatida</taxon>
        <taxon>Flustrina</taxon>
        <taxon>Buguloidea</taxon>
        <taxon>Bugulidae</taxon>
        <taxon>Bugula</taxon>
    </lineage>
</organism>
<evidence type="ECO:0000313" key="4">
    <source>
        <dbReference type="Proteomes" id="UP000593567"/>
    </source>
</evidence>
<dbReference type="Pfam" id="PF12796">
    <property type="entry name" value="Ank_2"/>
    <property type="match status" value="1"/>
</dbReference>
<evidence type="ECO:0008006" key="5">
    <source>
        <dbReference type="Google" id="ProtNLM"/>
    </source>
</evidence>
<keyword evidence="2" id="KW-0040">ANK repeat</keyword>
<dbReference type="InterPro" id="IPR002110">
    <property type="entry name" value="Ankyrin_rpt"/>
</dbReference>
<sequence>MNTIHNAIERRNYLQFDILINQRIGLNKRDAKGLTPLMKVNHEPHQRNATEMVRLLLLQSAKLDCIDRKGRNALMHAGLVGNADSTELLLDAGYFDPAMRDHTGNAPIHYAAMSGDEATSEGECSLTVRDGSVGKTAREWLSESCDFPEYMDPFGRDADLSEVHLKKPEVEEEPIDNSKIRIFLFMKEKPSIDIEESAVRPPWDISTNVNVAPKYLKNGSLNPERFRPSSALSCDHFSGPPTVRPFSAPCGYPEFSSWKHPIDVQPFLSVAELDNFRQYSSVTDLSSVEANPLVREKAEKLLTVRSSYG</sequence>
<dbReference type="InterPro" id="IPR036770">
    <property type="entry name" value="Ankyrin_rpt-contain_sf"/>
</dbReference>
<keyword evidence="1" id="KW-0677">Repeat</keyword>
<dbReference type="EMBL" id="VXIV02002919">
    <property type="protein sequence ID" value="KAF6022014.1"/>
    <property type="molecule type" value="Genomic_DNA"/>
</dbReference>
<keyword evidence="4" id="KW-1185">Reference proteome</keyword>
<evidence type="ECO:0000256" key="2">
    <source>
        <dbReference type="ARBA" id="ARBA00023043"/>
    </source>
</evidence>
<gene>
    <name evidence="3" type="ORF">EB796_019682</name>
</gene>
<dbReference type="PANTHER" id="PTHR24201">
    <property type="entry name" value="ANK_REP_REGION DOMAIN-CONTAINING PROTEIN"/>
    <property type="match status" value="1"/>
</dbReference>
<accession>A0A7J7J8F0</accession>
<dbReference type="OrthoDB" id="6066131at2759"/>
<dbReference type="AlphaFoldDB" id="A0A7J7J8F0"/>
<reference evidence="3" key="1">
    <citation type="submission" date="2020-06" db="EMBL/GenBank/DDBJ databases">
        <title>Draft genome of Bugula neritina, a colonial animal packing powerful symbionts and potential medicines.</title>
        <authorList>
            <person name="Rayko M."/>
        </authorList>
    </citation>
    <scope>NUCLEOTIDE SEQUENCE [LARGE SCALE GENOMIC DNA]</scope>
    <source>
        <strain evidence="3">Kwan_BN1</strain>
    </source>
</reference>
<evidence type="ECO:0000313" key="3">
    <source>
        <dbReference type="EMBL" id="KAF6022014.1"/>
    </source>
</evidence>